<dbReference type="PIRSF" id="PIRSF026166">
    <property type="entry name" value="UCP026166"/>
    <property type="match status" value="1"/>
</dbReference>
<dbReference type="EMBL" id="CAKLDM010000001">
    <property type="protein sequence ID" value="CAH0536051.1"/>
    <property type="molecule type" value="Genomic_DNA"/>
</dbReference>
<feature type="transmembrane region" description="Helical" evidence="1">
    <location>
        <begin position="12"/>
        <end position="29"/>
    </location>
</feature>
<dbReference type="PANTHER" id="PTHR18640">
    <property type="entry name" value="SOLUTE CARRIER FAMILY 10 MEMBER 7"/>
    <property type="match status" value="1"/>
</dbReference>
<feature type="transmembrane region" description="Helical" evidence="1">
    <location>
        <begin position="162"/>
        <end position="186"/>
    </location>
</feature>
<feature type="transmembrane region" description="Helical" evidence="1">
    <location>
        <begin position="133"/>
        <end position="156"/>
    </location>
</feature>
<dbReference type="RefSeq" id="WP_237359559.1">
    <property type="nucleotide sequence ID" value="NZ_CAKLDM010000001.1"/>
</dbReference>
<reference evidence="2" key="1">
    <citation type="submission" date="2021-11" db="EMBL/GenBank/DDBJ databases">
        <authorList>
            <person name="Rodrigo-Torres L."/>
            <person name="Arahal R. D."/>
            <person name="Lucena T."/>
        </authorList>
    </citation>
    <scope>NUCLEOTIDE SEQUENCE</scope>
    <source>
        <strain evidence="2">CECT 7928</strain>
    </source>
</reference>
<keyword evidence="1" id="KW-1133">Transmembrane helix</keyword>
<feature type="transmembrane region" description="Helical" evidence="1">
    <location>
        <begin position="35"/>
        <end position="57"/>
    </location>
</feature>
<proteinExistence type="predicted"/>
<dbReference type="Gene3D" id="1.20.1530.20">
    <property type="match status" value="1"/>
</dbReference>
<keyword evidence="1" id="KW-0472">Membrane</keyword>
<comment type="caution">
    <text evidence="2">The sequence shown here is derived from an EMBL/GenBank/DDBJ whole genome shotgun (WGS) entry which is preliminary data.</text>
</comment>
<feature type="transmembrane region" description="Helical" evidence="1">
    <location>
        <begin position="295"/>
        <end position="317"/>
    </location>
</feature>
<gene>
    <name evidence="2" type="ORF">VMF7928_00147</name>
</gene>
<protein>
    <recommendedName>
        <fullName evidence="4">Bile acid:sodium symporter</fullName>
    </recommendedName>
</protein>
<dbReference type="Proteomes" id="UP000838748">
    <property type="component" value="Unassembled WGS sequence"/>
</dbReference>
<accession>A0ABM8ZZS4</accession>
<feature type="transmembrane region" description="Helical" evidence="1">
    <location>
        <begin position="69"/>
        <end position="90"/>
    </location>
</feature>
<keyword evidence="1" id="KW-0812">Transmembrane</keyword>
<organism evidence="2 3">
    <name type="scientific">Vibrio marisflavi CECT 7928</name>
    <dbReference type="NCBI Taxonomy" id="634439"/>
    <lineage>
        <taxon>Bacteria</taxon>
        <taxon>Pseudomonadati</taxon>
        <taxon>Pseudomonadota</taxon>
        <taxon>Gammaproteobacteria</taxon>
        <taxon>Vibrionales</taxon>
        <taxon>Vibrionaceae</taxon>
        <taxon>Vibrio</taxon>
    </lineage>
</organism>
<evidence type="ECO:0000313" key="3">
    <source>
        <dbReference type="Proteomes" id="UP000838748"/>
    </source>
</evidence>
<dbReference type="InterPro" id="IPR016833">
    <property type="entry name" value="Put_Na-Bile_cotransptr"/>
</dbReference>
<dbReference type="Pfam" id="PF13593">
    <property type="entry name" value="SBF_like"/>
    <property type="match status" value="1"/>
</dbReference>
<evidence type="ECO:0000313" key="2">
    <source>
        <dbReference type="EMBL" id="CAH0536051.1"/>
    </source>
</evidence>
<sequence>MNMVKVIKKEWFLVGMVLAIVLAALFPNVGKSHGVLHLDIVTELGIALIFFLHGVGLSPSAIKKGVRNWRLHILVQCMTFVAYPILWLLFGHGLLAIFPAALAFGFSYLFALPSTISSSVAMTSVAKGNIPGAIFNASLSSVLGVFITPFFVQIFMGAESGHVPVVSTIIAIAKMLLLPMIIGQLVRPFLITFMERHKSVVNKVDKVVILLIVFNAFSNSVIQHIWSDFSIVTLAISIVICVVVLLCIATLIPWISRKLKFNTEDEISALFCGTKKSLAAGVPMAKVIFGTNPQLGMILLPIMLYHPIQIFYCAVLANKYAARKMPNENALNTTD</sequence>
<feature type="transmembrane region" description="Helical" evidence="1">
    <location>
        <begin position="96"/>
        <end position="121"/>
    </location>
</feature>
<name>A0ABM8ZZS4_9VIBR</name>
<evidence type="ECO:0008006" key="4">
    <source>
        <dbReference type="Google" id="ProtNLM"/>
    </source>
</evidence>
<keyword evidence="3" id="KW-1185">Reference proteome</keyword>
<dbReference type="InterPro" id="IPR038770">
    <property type="entry name" value="Na+/solute_symporter_sf"/>
</dbReference>
<dbReference type="PANTHER" id="PTHR18640:SF5">
    <property type="entry name" value="SODIUM_BILE ACID COTRANSPORTER 7"/>
    <property type="match status" value="1"/>
</dbReference>
<evidence type="ECO:0000256" key="1">
    <source>
        <dbReference type="SAM" id="Phobius"/>
    </source>
</evidence>
<feature type="transmembrane region" description="Helical" evidence="1">
    <location>
        <begin position="207"/>
        <end position="226"/>
    </location>
</feature>
<feature type="transmembrane region" description="Helical" evidence="1">
    <location>
        <begin position="232"/>
        <end position="255"/>
    </location>
</feature>